<evidence type="ECO:0000313" key="2">
    <source>
        <dbReference type="EMBL" id="OKS88070.1"/>
    </source>
</evidence>
<comment type="caution">
    <text evidence="2">The sequence shown here is derived from an EMBL/GenBank/DDBJ whole genome shotgun (WGS) entry which is preliminary data.</text>
</comment>
<feature type="transmembrane region" description="Helical" evidence="1">
    <location>
        <begin position="38"/>
        <end position="61"/>
    </location>
</feature>
<reference evidence="2 3" key="1">
    <citation type="submission" date="2016-11" db="EMBL/GenBank/DDBJ databases">
        <title>Whole Genome Sequencing of Mucilaginibacter polytrichastri RG4-7(T) isolated from the moss sample.</title>
        <authorList>
            <person name="Li Y."/>
        </authorList>
    </citation>
    <scope>NUCLEOTIDE SEQUENCE [LARGE SCALE GENOMIC DNA]</scope>
    <source>
        <strain evidence="2 3">RG4-7</strain>
    </source>
</reference>
<dbReference type="AlphaFoldDB" id="A0A1Q6A235"/>
<keyword evidence="1" id="KW-1133">Transmembrane helix</keyword>
<protein>
    <recommendedName>
        <fullName evidence="4">Cardiolipin synthase N-terminal domain-containing protein</fullName>
    </recommendedName>
</protein>
<organism evidence="2 3">
    <name type="scientific">Mucilaginibacter polytrichastri</name>
    <dbReference type="NCBI Taxonomy" id="1302689"/>
    <lineage>
        <taxon>Bacteria</taxon>
        <taxon>Pseudomonadati</taxon>
        <taxon>Bacteroidota</taxon>
        <taxon>Sphingobacteriia</taxon>
        <taxon>Sphingobacteriales</taxon>
        <taxon>Sphingobacteriaceae</taxon>
        <taxon>Mucilaginibacter</taxon>
    </lineage>
</organism>
<keyword evidence="3" id="KW-1185">Reference proteome</keyword>
<name>A0A1Q6A235_9SPHI</name>
<evidence type="ECO:0000313" key="3">
    <source>
        <dbReference type="Proteomes" id="UP000186720"/>
    </source>
</evidence>
<gene>
    <name evidence="2" type="ORF">RG47T_3534</name>
</gene>
<keyword evidence="1" id="KW-0812">Transmembrane</keyword>
<keyword evidence="1" id="KW-0472">Membrane</keyword>
<accession>A0A1Q6A235</accession>
<proteinExistence type="predicted"/>
<evidence type="ECO:0008006" key="4">
    <source>
        <dbReference type="Google" id="ProtNLM"/>
    </source>
</evidence>
<feature type="transmembrane region" description="Helical" evidence="1">
    <location>
        <begin position="6"/>
        <end position="26"/>
    </location>
</feature>
<dbReference type="STRING" id="1302689.RG47T_3534"/>
<dbReference type="EMBL" id="MPPL01000001">
    <property type="protein sequence ID" value="OKS88070.1"/>
    <property type="molecule type" value="Genomic_DNA"/>
</dbReference>
<evidence type="ECO:0000256" key="1">
    <source>
        <dbReference type="SAM" id="Phobius"/>
    </source>
</evidence>
<dbReference type="Proteomes" id="UP000186720">
    <property type="component" value="Unassembled WGS sequence"/>
</dbReference>
<sequence>MLIICFLYAYLFLGFLFAIWFAFINPGKGEFGIRHTSLWFRLIIIPGSIVLWPVMLIKIYIS</sequence>